<organism evidence="14">
    <name type="scientific">Myodermum sp. MYO01</name>
    <dbReference type="NCBI Taxonomy" id="1205636"/>
    <lineage>
        <taxon>Eukaryota</taxon>
        <taxon>Metazoa</taxon>
        <taxon>Ecdysozoa</taxon>
        <taxon>Arthropoda</taxon>
        <taxon>Hexapoda</taxon>
        <taxon>Insecta</taxon>
        <taxon>Pterygota</taxon>
        <taxon>Neoptera</taxon>
        <taxon>Endopterygota</taxon>
        <taxon>Coleoptera</taxon>
        <taxon>Polyphaga</taxon>
        <taxon>Scarabaeiformia</taxon>
        <taxon>Scarabaeidae</taxon>
        <taxon>Cetoniinae</taxon>
        <taxon>Myodermum</taxon>
    </lineage>
</organism>
<keyword evidence="7 12" id="KW-0375">Hydrogen ion transport</keyword>
<keyword evidence="5 12" id="KW-0138">CF(0)</keyword>
<dbReference type="GO" id="GO:0015078">
    <property type="term" value="F:proton transmembrane transporter activity"/>
    <property type="evidence" value="ECO:0007669"/>
    <property type="project" value="InterPro"/>
</dbReference>
<evidence type="ECO:0000256" key="1">
    <source>
        <dbReference type="ARBA" id="ARBA00004304"/>
    </source>
</evidence>
<protein>
    <recommendedName>
        <fullName evidence="12">ATP synthase complex subunit 8</fullName>
    </recommendedName>
</protein>
<proteinExistence type="inferred from homology"/>
<evidence type="ECO:0000256" key="8">
    <source>
        <dbReference type="ARBA" id="ARBA00022989"/>
    </source>
</evidence>
<dbReference type="GO" id="GO:0015986">
    <property type="term" value="P:proton motive force-driven ATP synthesis"/>
    <property type="evidence" value="ECO:0007669"/>
    <property type="project" value="InterPro"/>
</dbReference>
<keyword evidence="9 12" id="KW-0406">Ion transport</keyword>
<keyword evidence="8 13" id="KW-1133">Transmembrane helix</keyword>
<feature type="transmembrane region" description="Helical" evidence="13">
    <location>
        <begin position="6"/>
        <end position="31"/>
    </location>
</feature>
<keyword evidence="6 12" id="KW-0812">Transmembrane</keyword>
<evidence type="ECO:0000313" key="14">
    <source>
        <dbReference type="EMBL" id="ALO77540.1"/>
    </source>
</evidence>
<keyword evidence="4 12" id="KW-0813">Transport</keyword>
<dbReference type="AlphaFoldDB" id="A0A0S2MS61"/>
<evidence type="ECO:0000256" key="5">
    <source>
        <dbReference type="ARBA" id="ARBA00022547"/>
    </source>
</evidence>
<name>A0A0S2MS61_9SCAR</name>
<dbReference type="InterPro" id="IPR001421">
    <property type="entry name" value="ATP8_metazoa"/>
</dbReference>
<comment type="similarity">
    <text evidence="2 12">Belongs to the ATPase protein 8 family.</text>
</comment>
<dbReference type="EMBL" id="JX412847">
    <property type="protein sequence ID" value="ALO77540.1"/>
    <property type="molecule type" value="Genomic_DNA"/>
</dbReference>
<sequence length="51" mass="6241">MPQMSPLSWLTLFMVFCITFLVFNILNYYCFSYPTKTHTIKKTTNKINWKW</sequence>
<evidence type="ECO:0000256" key="7">
    <source>
        <dbReference type="ARBA" id="ARBA00022781"/>
    </source>
</evidence>
<evidence type="ECO:0000256" key="13">
    <source>
        <dbReference type="SAM" id="Phobius"/>
    </source>
</evidence>
<comment type="subcellular location">
    <subcellularLocation>
        <location evidence="1 12">Mitochondrion membrane</location>
        <topology evidence="1 12">Single-pass membrane protein</topology>
    </subcellularLocation>
</comment>
<evidence type="ECO:0000256" key="6">
    <source>
        <dbReference type="ARBA" id="ARBA00022692"/>
    </source>
</evidence>
<evidence type="ECO:0000256" key="4">
    <source>
        <dbReference type="ARBA" id="ARBA00022448"/>
    </source>
</evidence>
<dbReference type="Pfam" id="PF00895">
    <property type="entry name" value="ATP-synt_8"/>
    <property type="match status" value="1"/>
</dbReference>
<evidence type="ECO:0000256" key="11">
    <source>
        <dbReference type="ARBA" id="ARBA00023136"/>
    </source>
</evidence>
<geneLocation type="mitochondrion" evidence="14"/>
<evidence type="ECO:0000256" key="12">
    <source>
        <dbReference type="RuleBase" id="RU003661"/>
    </source>
</evidence>
<keyword evidence="11 13" id="KW-0472">Membrane</keyword>
<evidence type="ECO:0000256" key="3">
    <source>
        <dbReference type="ARBA" id="ARBA00011291"/>
    </source>
</evidence>
<comment type="subunit">
    <text evidence="3">F-type ATPases have 2 components, CF(1) - the catalytic core - and CF(0) - the membrane proton channel.</text>
</comment>
<evidence type="ECO:0000256" key="2">
    <source>
        <dbReference type="ARBA" id="ARBA00008892"/>
    </source>
</evidence>
<gene>
    <name evidence="14" type="primary">atp8</name>
</gene>
<dbReference type="GO" id="GO:0045259">
    <property type="term" value="C:proton-transporting ATP synthase complex"/>
    <property type="evidence" value="ECO:0007669"/>
    <property type="project" value="UniProtKB-KW"/>
</dbReference>
<evidence type="ECO:0000256" key="9">
    <source>
        <dbReference type="ARBA" id="ARBA00023065"/>
    </source>
</evidence>
<dbReference type="GO" id="GO:0031966">
    <property type="term" value="C:mitochondrial membrane"/>
    <property type="evidence" value="ECO:0007669"/>
    <property type="project" value="UniProtKB-SubCell"/>
</dbReference>
<accession>A0A0S2MS61</accession>
<evidence type="ECO:0000256" key="10">
    <source>
        <dbReference type="ARBA" id="ARBA00023128"/>
    </source>
</evidence>
<reference evidence="14" key="1">
    <citation type="submission" date="2012-06" db="EMBL/GenBank/DDBJ databases">
        <title>Mitogenomics of the Coleoptera under dense taxon sampling.</title>
        <authorList>
            <person name="Timmermans M.J.T.N."/>
            <person name="Lim J."/>
            <person name="Dodsworth S."/>
            <person name="Haran J."/>
            <person name="Ahrens D."/>
            <person name="Bocak L."/>
            <person name="London A."/>
            <person name="Culverwell L."/>
            <person name="Vogler A.P."/>
        </authorList>
    </citation>
    <scope>NUCLEOTIDE SEQUENCE</scope>
</reference>
<keyword evidence="10 12" id="KW-0496">Mitochondrion</keyword>